<dbReference type="InterPro" id="IPR052159">
    <property type="entry name" value="Competence_DNA_uptake"/>
</dbReference>
<dbReference type="PROSITE" id="PS51257">
    <property type="entry name" value="PROKAR_LIPOPROTEIN"/>
    <property type="match status" value="1"/>
</dbReference>
<keyword evidence="3" id="KW-1185">Reference proteome</keyword>
<dbReference type="Pfam" id="PF00753">
    <property type="entry name" value="Lactamase_B"/>
    <property type="match status" value="1"/>
</dbReference>
<evidence type="ECO:0000313" key="2">
    <source>
        <dbReference type="EMBL" id="SDM72511.1"/>
    </source>
</evidence>
<accession>A0A1G9VKE9</accession>
<dbReference type="CDD" id="cd07731">
    <property type="entry name" value="ComA-like_MBL-fold"/>
    <property type="match status" value="1"/>
</dbReference>
<dbReference type="PANTHER" id="PTHR30619">
    <property type="entry name" value="DNA INTERNALIZATION/COMPETENCE PROTEIN COMEC/REC2"/>
    <property type="match status" value="1"/>
</dbReference>
<reference evidence="2 3" key="1">
    <citation type="submission" date="2016-10" db="EMBL/GenBank/DDBJ databases">
        <authorList>
            <person name="de Groot N.N."/>
        </authorList>
    </citation>
    <scope>NUCLEOTIDE SEQUENCE [LARGE SCALE GENOMIC DNA]</scope>
    <source>
        <strain evidence="2 3">DSM 16981</strain>
    </source>
</reference>
<dbReference type="EMBL" id="FNHQ01000012">
    <property type="protein sequence ID" value="SDM72511.1"/>
    <property type="molecule type" value="Genomic_DNA"/>
</dbReference>
<gene>
    <name evidence="2" type="ORF">SAMN05660299_01433</name>
</gene>
<dbReference type="InterPro" id="IPR035681">
    <property type="entry name" value="ComA-like_MBL"/>
</dbReference>
<organism evidence="2 3">
    <name type="scientific">Megasphaera paucivorans</name>
    <dbReference type="NCBI Taxonomy" id="349095"/>
    <lineage>
        <taxon>Bacteria</taxon>
        <taxon>Bacillati</taxon>
        <taxon>Bacillota</taxon>
        <taxon>Negativicutes</taxon>
        <taxon>Veillonellales</taxon>
        <taxon>Veillonellaceae</taxon>
        <taxon>Megasphaera</taxon>
    </lineage>
</organism>
<dbReference type="AlphaFoldDB" id="A0A1G9VKE9"/>
<dbReference type="SMART" id="SM00849">
    <property type="entry name" value="Lactamase_B"/>
    <property type="match status" value="1"/>
</dbReference>
<dbReference type="Gene3D" id="3.60.15.10">
    <property type="entry name" value="Ribonuclease Z/Hydroxyacylglutathione hydrolase-like"/>
    <property type="match status" value="1"/>
</dbReference>
<protein>
    <submittedName>
        <fullName evidence="2">Competence protein ComEC</fullName>
    </submittedName>
</protein>
<evidence type="ECO:0000313" key="3">
    <source>
        <dbReference type="Proteomes" id="UP000199309"/>
    </source>
</evidence>
<evidence type="ECO:0000259" key="1">
    <source>
        <dbReference type="SMART" id="SM00849"/>
    </source>
</evidence>
<feature type="domain" description="Metallo-beta-lactamase" evidence="1">
    <location>
        <begin position="53"/>
        <end position="259"/>
    </location>
</feature>
<name>A0A1G9VKE9_9FIRM</name>
<dbReference type="Proteomes" id="UP000199309">
    <property type="component" value="Unassembled WGS sequence"/>
</dbReference>
<dbReference type="SUPFAM" id="SSF56281">
    <property type="entry name" value="Metallo-hydrolase/oxidoreductase"/>
    <property type="match status" value="1"/>
</dbReference>
<dbReference type="InterPro" id="IPR036866">
    <property type="entry name" value="RibonucZ/Hydroxyglut_hydro"/>
</dbReference>
<dbReference type="PANTHER" id="PTHR30619:SF1">
    <property type="entry name" value="RECOMBINATION PROTEIN 2"/>
    <property type="match status" value="1"/>
</dbReference>
<dbReference type="STRING" id="349095.SAMN05660299_01433"/>
<dbReference type="InterPro" id="IPR001279">
    <property type="entry name" value="Metallo-B-lactamas"/>
</dbReference>
<proteinExistence type="predicted"/>
<sequence length="305" mass="33907">MSSTYRKFLMFFLEMCLILAVLLIAGCGRVHLGDSSFDAAGDKVCIFVLHVGQADAALIQYCGKNMVIDTGDVDSRASLIKQLQERHVKEIDSIIITHPHGDHLGGMSALFKNFKIHQIYDNGVSSNNAMYRNYLKHIKEYNISRSVLRKGDRVALGDDVQFEVLSPRNTLISSENTENETKNGVANDNSIVCRLTYKNFSMLFMGDAQKEAEKRLLADYGGHLKSDVLKVGHHGSKSSSSVAFIKAVRPTTAVISCGAGNRYDFPHTETLQILKKESVQIFRIDRDGIITICSDGVKFSAEREH</sequence>